<dbReference type="OrthoDB" id="6235964at2759"/>
<dbReference type="PANTHER" id="PTHR11243">
    <property type="entry name" value="GROWTH FACTOR RECEPTOR-BOUND PROTEIN"/>
    <property type="match status" value="1"/>
</dbReference>
<dbReference type="Gene3D" id="2.30.29.30">
    <property type="entry name" value="Pleckstrin-homology domain (PH domain)/Phosphotyrosine-binding domain (PTB)"/>
    <property type="match status" value="1"/>
</dbReference>
<dbReference type="CDD" id="cd17112">
    <property type="entry name" value="RA_MRL_like"/>
    <property type="match status" value="1"/>
</dbReference>
<dbReference type="InterPro" id="IPR039664">
    <property type="entry name" value="GRB/APBB1IP"/>
</dbReference>
<evidence type="ECO:0000259" key="2">
    <source>
        <dbReference type="PROSITE" id="PS50200"/>
    </source>
</evidence>
<evidence type="ECO:0000256" key="1">
    <source>
        <dbReference type="SAM" id="Coils"/>
    </source>
</evidence>
<protein>
    <recommendedName>
        <fullName evidence="2">Ras-associating domain-containing protein</fullName>
    </recommendedName>
</protein>
<keyword evidence="1" id="KW-0175">Coiled coil</keyword>
<accession>B3RQY4</accession>
<dbReference type="SUPFAM" id="SSF54236">
    <property type="entry name" value="Ubiquitin-like"/>
    <property type="match status" value="1"/>
</dbReference>
<evidence type="ECO:0000313" key="3">
    <source>
        <dbReference type="EMBL" id="EDV26784.1"/>
    </source>
</evidence>
<dbReference type="eggNOG" id="KOG3751">
    <property type="taxonomic scope" value="Eukaryota"/>
</dbReference>
<organism evidence="3 4">
    <name type="scientific">Trichoplax adhaerens</name>
    <name type="common">Trichoplax reptans</name>
    <dbReference type="NCBI Taxonomy" id="10228"/>
    <lineage>
        <taxon>Eukaryota</taxon>
        <taxon>Metazoa</taxon>
        <taxon>Placozoa</taxon>
        <taxon>Uniplacotomia</taxon>
        <taxon>Trichoplacea</taxon>
        <taxon>Trichoplacidae</taxon>
        <taxon>Trichoplax</taxon>
    </lineage>
</organism>
<dbReference type="AlphaFoldDB" id="B3RQY4"/>
<gene>
    <name evidence="3" type="ORF">TRIADDRAFT_54043</name>
</gene>
<dbReference type="InterPro" id="IPR000159">
    <property type="entry name" value="RA_dom"/>
</dbReference>
<dbReference type="InterPro" id="IPR029071">
    <property type="entry name" value="Ubiquitin-like_domsf"/>
</dbReference>
<feature type="domain" description="Ras-associating" evidence="2">
    <location>
        <begin position="156"/>
        <end position="242"/>
    </location>
</feature>
<dbReference type="PANTHER" id="PTHR11243:SF23">
    <property type="entry name" value="LD06925P"/>
    <property type="match status" value="1"/>
</dbReference>
<dbReference type="Gene3D" id="3.10.20.90">
    <property type="entry name" value="Phosphatidylinositol 3-kinase Catalytic Subunit, Chain A, domain 1"/>
    <property type="match status" value="1"/>
</dbReference>
<feature type="coiled-coil region" evidence="1">
    <location>
        <begin position="24"/>
        <end position="51"/>
    </location>
</feature>
<dbReference type="GeneID" id="6751993"/>
<dbReference type="EMBL" id="DS985243">
    <property type="protein sequence ID" value="EDV26784.1"/>
    <property type="molecule type" value="Genomic_DNA"/>
</dbReference>
<dbReference type="InParanoid" id="B3RQY4"/>
<dbReference type="Pfam" id="PF21989">
    <property type="entry name" value="RA_2"/>
    <property type="match status" value="1"/>
</dbReference>
<dbReference type="Proteomes" id="UP000009022">
    <property type="component" value="Unassembled WGS sequence"/>
</dbReference>
<dbReference type="GO" id="GO:0007165">
    <property type="term" value="P:signal transduction"/>
    <property type="evidence" value="ECO:0007669"/>
    <property type="project" value="InterPro"/>
</dbReference>
<sequence length="539" mass="61633">MYHQLIIGDKLFFIFGVLIPWEKEESFDQDLDSLLQSLEELQAETEVAQLESHKSEIHGDEETEDDALKSLSDIEKRQDQSDIKQDQISSNRHSSISLNYDIQELQATTTQLIKDQLEGFQTKLDAKELAQAEEEMRVREEKICVALDKIKEANVQKRIVKIYSANESSKTILISDKMTAGEICLIMMEKCHVKPDPSWVLVEHLTEQNLERNIEDHQIVVDIVSLWPVNSNNKLYFLLKSNKYALFKNPQHYLLASGSDKAAEKSAEKDKERLLNEFFSNNQRVPDVDGPLYIRSGKKSWKKYHCVLRVSGLYISQSKSKPNEKKKTVIRFCTEDLSSMKLWYTGVRIALGVYPLQSYFQAKQSQESSTNSKLAILKQDLQFENALSKLRQRNSEKKEKSETIEGLVKSQSRTKSIKKLDRNLSVKLSGMPIKNMVESEATQQDLDDLYVMPVKRYNSQTDKPSVAESHIAGEGEDLLDLPPPPTSAVITFDELYAPPPQIDRQKLITTNVDDQGEETVVLRKKSLRGLPPKPPPRMD</sequence>
<dbReference type="PROSITE" id="PS50200">
    <property type="entry name" value="RA"/>
    <property type="match status" value="1"/>
</dbReference>
<evidence type="ECO:0000313" key="4">
    <source>
        <dbReference type="Proteomes" id="UP000009022"/>
    </source>
</evidence>
<proteinExistence type="predicted"/>
<dbReference type="HOGENOM" id="CLU_505632_0_0_1"/>
<dbReference type="PhylomeDB" id="B3RQY4"/>
<dbReference type="RefSeq" id="XP_002110780.1">
    <property type="nucleotide sequence ID" value="XM_002110744.1"/>
</dbReference>
<dbReference type="STRING" id="10228.B3RQY4"/>
<dbReference type="KEGG" id="tad:TRIADDRAFT_54043"/>
<name>B3RQY4_TRIAD</name>
<reference evidence="3 4" key="1">
    <citation type="journal article" date="2008" name="Nature">
        <title>The Trichoplax genome and the nature of placozoans.</title>
        <authorList>
            <person name="Srivastava M."/>
            <person name="Begovic E."/>
            <person name="Chapman J."/>
            <person name="Putnam N.H."/>
            <person name="Hellsten U."/>
            <person name="Kawashima T."/>
            <person name="Kuo A."/>
            <person name="Mitros T."/>
            <person name="Salamov A."/>
            <person name="Carpenter M.L."/>
            <person name="Signorovitch A.Y."/>
            <person name="Moreno M.A."/>
            <person name="Kamm K."/>
            <person name="Grimwood J."/>
            <person name="Schmutz J."/>
            <person name="Shapiro H."/>
            <person name="Grigoriev I.V."/>
            <person name="Buss L.W."/>
            <person name="Schierwater B."/>
            <person name="Dellaporta S.L."/>
            <person name="Rokhsar D.S."/>
        </authorList>
    </citation>
    <scope>NUCLEOTIDE SEQUENCE [LARGE SCALE GENOMIC DNA]</scope>
    <source>
        <strain evidence="3 4">Grell-BS-1999</strain>
    </source>
</reference>
<keyword evidence="4" id="KW-1185">Reference proteome</keyword>
<dbReference type="CTD" id="6751993"/>
<dbReference type="SMART" id="SM00314">
    <property type="entry name" value="RA"/>
    <property type="match status" value="1"/>
</dbReference>
<dbReference type="SUPFAM" id="SSF50729">
    <property type="entry name" value="PH domain-like"/>
    <property type="match status" value="1"/>
</dbReference>
<dbReference type="InterPro" id="IPR011993">
    <property type="entry name" value="PH-like_dom_sf"/>
</dbReference>